<evidence type="ECO:0000313" key="3">
    <source>
        <dbReference type="EMBL" id="CAX21993.1"/>
    </source>
</evidence>
<dbReference type="Pfam" id="PF13202">
    <property type="entry name" value="EF-hand_5"/>
    <property type="match status" value="1"/>
</dbReference>
<dbReference type="Gene3D" id="1.10.238.10">
    <property type="entry name" value="EF-hand"/>
    <property type="match status" value="2"/>
</dbReference>
<protein>
    <recommendedName>
        <fullName evidence="2">EF-hand domain-containing protein</fullName>
    </recommendedName>
</protein>
<dbReference type="InterPro" id="IPR002048">
    <property type="entry name" value="EF_hand_dom"/>
</dbReference>
<dbReference type="PROSITE" id="PS00018">
    <property type="entry name" value="EF_HAND_1"/>
    <property type="match status" value="1"/>
</dbReference>
<dbReference type="HOGENOM" id="CLU_123891_0_0_5"/>
<evidence type="ECO:0000259" key="2">
    <source>
        <dbReference type="PROSITE" id="PS50222"/>
    </source>
</evidence>
<dbReference type="AlphaFoldDB" id="C7C863"/>
<organism evidence="3 4">
    <name type="scientific">Methylorubrum extorquens (strain DSM 6343 / CIP 106787 / DM4)</name>
    <name type="common">Methylobacterium extorquens</name>
    <dbReference type="NCBI Taxonomy" id="661410"/>
    <lineage>
        <taxon>Bacteria</taxon>
        <taxon>Pseudomonadati</taxon>
        <taxon>Pseudomonadota</taxon>
        <taxon>Alphaproteobacteria</taxon>
        <taxon>Hyphomicrobiales</taxon>
        <taxon>Methylobacteriaceae</taxon>
        <taxon>Methylorubrum</taxon>
    </lineage>
</organism>
<dbReference type="SUPFAM" id="SSF47473">
    <property type="entry name" value="EF-hand"/>
    <property type="match status" value="1"/>
</dbReference>
<feature type="region of interest" description="Disordered" evidence="1">
    <location>
        <begin position="34"/>
        <end position="64"/>
    </location>
</feature>
<sequence>MMRDIHLEALEGSMGLTTLVQVTALTTLLAAASLSSADAQTSTGPGVTPDRRVQPDQPGTMGPTMMGGMGGMGRSGMCGMMSHMMDGMPRGMMDDGPRMRMMFAIADTDGDGSLSFDEVTAIHKRIFDAVDANKDGKVTPDELRKFFEER</sequence>
<dbReference type="SMART" id="SM00054">
    <property type="entry name" value="EFh"/>
    <property type="match status" value="2"/>
</dbReference>
<dbReference type="EMBL" id="FP103042">
    <property type="protein sequence ID" value="CAX21993.1"/>
    <property type="molecule type" value="Genomic_DNA"/>
</dbReference>
<dbReference type="Proteomes" id="UP000008070">
    <property type="component" value="Chromosome"/>
</dbReference>
<accession>C7C863</accession>
<dbReference type="Pfam" id="PF13833">
    <property type="entry name" value="EF-hand_8"/>
    <property type="match status" value="1"/>
</dbReference>
<dbReference type="KEGG" id="mdi:METDI0328"/>
<dbReference type="InterPro" id="IPR011992">
    <property type="entry name" value="EF-hand-dom_pair"/>
</dbReference>
<dbReference type="GO" id="GO:0005509">
    <property type="term" value="F:calcium ion binding"/>
    <property type="evidence" value="ECO:0007669"/>
    <property type="project" value="InterPro"/>
</dbReference>
<gene>
    <name evidence="3" type="ORF">METD_I0328</name>
</gene>
<feature type="compositionally biased region" description="Low complexity" evidence="1">
    <location>
        <begin position="34"/>
        <end position="43"/>
    </location>
</feature>
<dbReference type="InterPro" id="IPR018247">
    <property type="entry name" value="EF_Hand_1_Ca_BS"/>
</dbReference>
<name>C7C863_METED</name>
<dbReference type="PROSITE" id="PS50222">
    <property type="entry name" value="EF_HAND_2"/>
    <property type="match status" value="1"/>
</dbReference>
<evidence type="ECO:0000256" key="1">
    <source>
        <dbReference type="SAM" id="MobiDB-lite"/>
    </source>
</evidence>
<evidence type="ECO:0000313" key="4">
    <source>
        <dbReference type="Proteomes" id="UP000008070"/>
    </source>
</evidence>
<proteinExistence type="predicted"/>
<reference evidence="4" key="1">
    <citation type="journal article" date="2009" name="PLoS ONE">
        <title>Methylobacterium genome sequences: a reference blueprint to investigate microbial metabolism of C1 compounds from natural and industrial sources.</title>
        <authorList>
            <person name="Vuilleumier S."/>
            <person name="Chistoserdova L."/>
            <person name="Lee M.-C."/>
            <person name="Bringel F."/>
            <person name="Lajus A."/>
            <person name="Zhou Y."/>
            <person name="Gourion B."/>
            <person name="Barbe V."/>
            <person name="Chang J."/>
            <person name="Cruveiller S."/>
            <person name="Dossat C."/>
            <person name="Gillett W."/>
            <person name="Gruffaz C."/>
            <person name="Haugen E."/>
            <person name="Hourcade E."/>
            <person name="Levy R."/>
            <person name="Mangenot S."/>
            <person name="Muller E."/>
            <person name="Nadalig T."/>
            <person name="Pagni M."/>
            <person name="Penny C."/>
            <person name="Peyraud R."/>
            <person name="Robinson D.G."/>
            <person name="Roche D."/>
            <person name="Rouy Z."/>
            <person name="Saenampechek C."/>
            <person name="Salvignol G."/>
            <person name="Vallenet D."/>
            <person name="Wu Z."/>
            <person name="Marx C.J."/>
            <person name="Vorholt J.A."/>
            <person name="Olson M.V."/>
            <person name="Kaul R."/>
            <person name="Weissenbach J."/>
            <person name="Medigue C."/>
            <person name="Lidstrom M.E."/>
        </authorList>
    </citation>
    <scope>NUCLEOTIDE SEQUENCE [LARGE SCALE GENOMIC DNA]</scope>
    <source>
        <strain evidence="4">DSM 6343 / CIP 106787 / DM4</strain>
    </source>
</reference>
<feature type="domain" description="EF-hand" evidence="2">
    <location>
        <begin position="118"/>
        <end position="150"/>
    </location>
</feature>